<dbReference type="Proteomes" id="UP000234857">
    <property type="component" value="Unassembled WGS sequence"/>
</dbReference>
<comment type="similarity">
    <text evidence="2 7">Belongs to the EPSP synthase family.</text>
</comment>
<dbReference type="NCBIfam" id="TIGR01356">
    <property type="entry name" value="aroA"/>
    <property type="match status" value="1"/>
</dbReference>
<feature type="binding site" evidence="7">
    <location>
        <position position="36"/>
    </location>
    <ligand>
        <name>3-phosphoshikimate</name>
        <dbReference type="ChEBI" id="CHEBI:145989"/>
    </ligand>
</feature>
<dbReference type="GO" id="GO:0009423">
    <property type="term" value="P:chorismate biosynthetic process"/>
    <property type="evidence" value="ECO:0007669"/>
    <property type="project" value="UniProtKB-UniRule"/>
</dbReference>
<protein>
    <recommendedName>
        <fullName evidence="7">3-phosphoshikimate 1-carboxyvinyltransferase</fullName>
        <ecNumber evidence="7">2.5.1.19</ecNumber>
    </recommendedName>
    <alternativeName>
        <fullName evidence="7">5-enolpyruvylshikimate-3-phosphate synthase</fullName>
        <shortName evidence="7">EPSP synthase</shortName>
        <shortName evidence="7">EPSPS</shortName>
    </alternativeName>
</protein>
<comment type="caution">
    <text evidence="9">The sequence shown here is derived from an EMBL/GenBank/DDBJ whole genome shotgun (WGS) entry which is preliminary data.</text>
</comment>
<evidence type="ECO:0000256" key="2">
    <source>
        <dbReference type="ARBA" id="ARBA00009948"/>
    </source>
</evidence>
<evidence type="ECO:0000256" key="3">
    <source>
        <dbReference type="ARBA" id="ARBA00022605"/>
    </source>
</evidence>
<comment type="subcellular location">
    <subcellularLocation>
        <location evidence="7">Cytoplasm</location>
    </subcellularLocation>
</comment>
<dbReference type="GO" id="GO:0003866">
    <property type="term" value="F:3-phosphoshikimate 1-carboxyvinyltransferase activity"/>
    <property type="evidence" value="ECO:0007669"/>
    <property type="project" value="UniProtKB-UniRule"/>
</dbReference>
<dbReference type="InterPro" id="IPR006264">
    <property type="entry name" value="EPSP_synthase"/>
</dbReference>
<feature type="binding site" evidence="7">
    <location>
        <position position="31"/>
    </location>
    <ligand>
        <name>phosphoenolpyruvate</name>
        <dbReference type="ChEBI" id="CHEBI:58702"/>
    </ligand>
</feature>
<dbReference type="Pfam" id="PF00275">
    <property type="entry name" value="EPSP_synthase"/>
    <property type="match status" value="1"/>
</dbReference>
<feature type="binding site" evidence="7">
    <location>
        <position position="131"/>
    </location>
    <ligand>
        <name>phosphoenolpyruvate</name>
        <dbReference type="ChEBI" id="CHEBI:58702"/>
    </ligand>
</feature>
<feature type="binding site" evidence="7">
    <location>
        <position position="174"/>
    </location>
    <ligand>
        <name>3-phosphoshikimate</name>
        <dbReference type="ChEBI" id="CHEBI:145989"/>
    </ligand>
</feature>
<gene>
    <name evidence="7 9" type="primary">aroA</name>
    <name evidence="9" type="ORF">C0601_02895</name>
</gene>
<feature type="active site" description="Proton acceptor" evidence="7">
    <location>
        <position position="327"/>
    </location>
</feature>
<evidence type="ECO:0000256" key="6">
    <source>
        <dbReference type="ARBA" id="ARBA00044633"/>
    </source>
</evidence>
<feature type="binding site" evidence="7">
    <location>
        <position position="31"/>
    </location>
    <ligand>
        <name>3-phosphoshikimate</name>
        <dbReference type="ChEBI" id="CHEBI:145989"/>
    </ligand>
</feature>
<dbReference type="GO" id="GO:0008652">
    <property type="term" value="P:amino acid biosynthetic process"/>
    <property type="evidence" value="ECO:0007669"/>
    <property type="project" value="UniProtKB-KW"/>
</dbReference>
<dbReference type="SUPFAM" id="SSF55205">
    <property type="entry name" value="EPT/RTPC-like"/>
    <property type="match status" value="1"/>
</dbReference>
<feature type="binding site" evidence="7">
    <location>
        <position position="401"/>
    </location>
    <ligand>
        <name>phosphoenolpyruvate</name>
        <dbReference type="ChEBI" id="CHEBI:58702"/>
    </ligand>
</feature>
<evidence type="ECO:0000313" key="9">
    <source>
        <dbReference type="EMBL" id="PLX19054.1"/>
    </source>
</evidence>
<name>A0A2N5ZKB3_MUIH1</name>
<dbReference type="GO" id="GO:0009073">
    <property type="term" value="P:aromatic amino acid family biosynthetic process"/>
    <property type="evidence" value="ECO:0007669"/>
    <property type="project" value="UniProtKB-KW"/>
</dbReference>
<comment type="caution">
    <text evidence="7">Lacks conserved residue(s) required for the propagation of feature annotation.</text>
</comment>
<feature type="binding site" evidence="7">
    <location>
        <position position="32"/>
    </location>
    <ligand>
        <name>3-phosphoshikimate</name>
        <dbReference type="ChEBI" id="CHEBI:145989"/>
    </ligand>
</feature>
<comment type="subunit">
    <text evidence="7">Monomer.</text>
</comment>
<dbReference type="InterPro" id="IPR023193">
    <property type="entry name" value="EPSP_synthase_CS"/>
</dbReference>
<comment type="function">
    <text evidence="7">Catalyzes the transfer of the enolpyruvyl moiety of phosphoenolpyruvate (PEP) to the 5-hydroxyl of shikimate-3-phosphate (S3P) to produce enolpyruvyl shikimate-3-phosphate and inorganic phosphate.</text>
</comment>
<dbReference type="GO" id="GO:0005737">
    <property type="term" value="C:cytoplasm"/>
    <property type="evidence" value="ECO:0007669"/>
    <property type="project" value="UniProtKB-SubCell"/>
</dbReference>
<dbReference type="InterPro" id="IPR013792">
    <property type="entry name" value="RNA3'P_cycl/enolpyr_Trfase_a/b"/>
</dbReference>
<dbReference type="PROSITE" id="PS00104">
    <property type="entry name" value="EPSP_SYNTHASE_1"/>
    <property type="match status" value="1"/>
</dbReference>
<evidence type="ECO:0000256" key="5">
    <source>
        <dbReference type="ARBA" id="ARBA00023141"/>
    </source>
</evidence>
<dbReference type="PANTHER" id="PTHR21090:SF5">
    <property type="entry name" value="PENTAFUNCTIONAL AROM POLYPEPTIDE"/>
    <property type="match status" value="1"/>
</dbReference>
<dbReference type="PANTHER" id="PTHR21090">
    <property type="entry name" value="AROM/DEHYDROQUINATE SYNTHASE"/>
    <property type="match status" value="1"/>
</dbReference>
<dbReference type="AlphaFoldDB" id="A0A2N5ZKB3"/>
<dbReference type="CDD" id="cd01556">
    <property type="entry name" value="EPSP_synthase"/>
    <property type="match status" value="1"/>
</dbReference>
<dbReference type="EMBL" id="PKTG01000042">
    <property type="protein sequence ID" value="PLX19054.1"/>
    <property type="molecule type" value="Genomic_DNA"/>
</dbReference>
<evidence type="ECO:0000256" key="4">
    <source>
        <dbReference type="ARBA" id="ARBA00022679"/>
    </source>
</evidence>
<keyword evidence="4 7" id="KW-0808">Transferase</keyword>
<sequence>MYNESKVVISMIFESIYTPFGDHTIDVPPDKSISNRSILLNIIAQSGRAKIKNILLSEDTLATIAFAKRIGFDIKVDENKKTVSMKKGKLIKDIGTFDCKNSGTTVRHIMSIMCGLDIKGVLDGDSSLRKRPMQRITSFLKEMGADFKGGADFLPIEVRSSRLNRIDFTTDLASAQQKSSFILASLLAEGEKATFNFKVPSRDHTEIMLKEMGINLIYDQKDSYRQILIKDKRPSEMKDFTVPGDFSSAAFFIVLAILTPGMCLKIKDVNLNKSRTGLLDVLIQMGADIDIFQKKGSGEESGDIIIRHSSLKGVNINNKEIIPRMIDEFPVLALAMAFADSKSRVENVGELRVKESDRIEKIREILNFCGMELLAEKDRYEIDPARTKKPSEVVDTSGDHRIIMTAILAAIITKRKLKLDDISGINVSFPDFFKSLKEIGYEYKCSD</sequence>
<feature type="binding site" evidence="7">
    <location>
        <position position="103"/>
    </location>
    <ligand>
        <name>phosphoenolpyruvate</name>
        <dbReference type="ChEBI" id="CHEBI:58702"/>
    </ligand>
</feature>
<proteinExistence type="inferred from homology"/>
<evidence type="ECO:0000256" key="1">
    <source>
        <dbReference type="ARBA" id="ARBA00004811"/>
    </source>
</evidence>
<reference evidence="9 10" key="1">
    <citation type="submission" date="2017-11" db="EMBL/GenBank/DDBJ databases">
        <title>Genome-resolved metagenomics identifies genetic mobility, metabolic interactions, and unexpected diversity in perchlorate-reducing communities.</title>
        <authorList>
            <person name="Barnum T.P."/>
            <person name="Figueroa I.A."/>
            <person name="Carlstrom C.I."/>
            <person name="Lucas L.N."/>
            <person name="Engelbrektson A.L."/>
            <person name="Coates J.D."/>
        </authorList>
    </citation>
    <scope>NUCLEOTIDE SEQUENCE [LARGE SCALE GENOMIC DNA]</scope>
    <source>
        <strain evidence="9">BM706</strain>
    </source>
</reference>
<comment type="pathway">
    <text evidence="1 7">Metabolic intermediate biosynthesis; chorismate biosynthesis; chorismate from D-erythrose 4-phosphate and phosphoenolpyruvate: step 6/7.</text>
</comment>
<dbReference type="InterPro" id="IPR001986">
    <property type="entry name" value="Enolpyruvate_Tfrase_dom"/>
</dbReference>
<dbReference type="PIRSF" id="PIRSF000505">
    <property type="entry name" value="EPSPS"/>
    <property type="match status" value="1"/>
</dbReference>
<dbReference type="UniPathway" id="UPA00053">
    <property type="reaction ID" value="UER00089"/>
</dbReference>
<feature type="domain" description="Enolpyruvate transferase" evidence="8">
    <location>
        <begin position="24"/>
        <end position="436"/>
    </location>
</feature>
<evidence type="ECO:0000256" key="7">
    <source>
        <dbReference type="HAMAP-Rule" id="MF_00210"/>
    </source>
</evidence>
<evidence type="ECO:0000259" key="8">
    <source>
        <dbReference type="Pfam" id="PF00275"/>
    </source>
</evidence>
<accession>A0A2N5ZKB3</accession>
<keyword evidence="3 7" id="KW-0028">Amino-acid biosynthesis</keyword>
<feature type="binding site" evidence="7">
    <location>
        <position position="176"/>
    </location>
    <ligand>
        <name>phosphoenolpyruvate</name>
        <dbReference type="ChEBI" id="CHEBI:58702"/>
    </ligand>
</feature>
<evidence type="ECO:0000313" key="10">
    <source>
        <dbReference type="Proteomes" id="UP000234857"/>
    </source>
</evidence>
<keyword evidence="5 7" id="KW-0057">Aromatic amino acid biosynthesis</keyword>
<feature type="binding site" evidence="7">
    <location>
        <position position="176"/>
    </location>
    <ligand>
        <name>3-phosphoshikimate</name>
        <dbReference type="ChEBI" id="CHEBI:145989"/>
    </ligand>
</feature>
<dbReference type="InterPro" id="IPR036968">
    <property type="entry name" value="Enolpyruvate_Tfrase_sf"/>
</dbReference>
<comment type="catalytic activity">
    <reaction evidence="6">
        <text>3-phosphoshikimate + phosphoenolpyruvate = 5-O-(1-carboxyvinyl)-3-phosphoshikimate + phosphate</text>
        <dbReference type="Rhea" id="RHEA:21256"/>
        <dbReference type="ChEBI" id="CHEBI:43474"/>
        <dbReference type="ChEBI" id="CHEBI:57701"/>
        <dbReference type="ChEBI" id="CHEBI:58702"/>
        <dbReference type="ChEBI" id="CHEBI:145989"/>
        <dbReference type="EC" id="2.5.1.19"/>
    </reaction>
    <physiologicalReaction direction="left-to-right" evidence="6">
        <dbReference type="Rhea" id="RHEA:21257"/>
    </physiologicalReaction>
</comment>
<feature type="binding site" evidence="7">
    <location>
        <position position="354"/>
    </location>
    <ligand>
        <name>3-phosphoshikimate</name>
        <dbReference type="ChEBI" id="CHEBI:145989"/>
    </ligand>
</feature>
<organism evidence="9 10">
    <name type="scientific">Muiribacterium halophilum</name>
    <dbReference type="NCBI Taxonomy" id="2053465"/>
    <lineage>
        <taxon>Bacteria</taxon>
        <taxon>Candidatus Muiribacteriota</taxon>
        <taxon>Candidatus Muiribacteriia</taxon>
        <taxon>Candidatus Muiribacteriales</taxon>
        <taxon>Candidatus Muiribacteriaceae</taxon>
        <taxon>Candidatus Muiribacterium</taxon>
    </lineage>
</organism>
<dbReference type="EC" id="2.5.1.19" evidence="7"/>
<feature type="binding site" evidence="7">
    <location>
        <position position="327"/>
    </location>
    <ligand>
        <name>3-phosphoshikimate</name>
        <dbReference type="ChEBI" id="CHEBI:145989"/>
    </ligand>
</feature>
<dbReference type="HAMAP" id="MF_00210">
    <property type="entry name" value="EPSP_synth"/>
    <property type="match status" value="1"/>
</dbReference>
<feature type="binding site" evidence="7">
    <location>
        <position position="358"/>
    </location>
    <ligand>
        <name>phosphoenolpyruvate</name>
        <dbReference type="ChEBI" id="CHEBI:58702"/>
    </ligand>
</feature>
<dbReference type="Gene3D" id="3.65.10.10">
    <property type="entry name" value="Enolpyruvate transferase domain"/>
    <property type="match status" value="2"/>
</dbReference>
<keyword evidence="7" id="KW-0963">Cytoplasm</keyword>